<keyword evidence="1" id="KW-0812">Transmembrane</keyword>
<feature type="signal peptide" evidence="2">
    <location>
        <begin position="1"/>
        <end position="15"/>
    </location>
</feature>
<accession>A0A2Z6N333</accession>
<organism evidence="3 4">
    <name type="scientific">Trifolium subterraneum</name>
    <name type="common">Subterranean clover</name>
    <dbReference type="NCBI Taxonomy" id="3900"/>
    <lineage>
        <taxon>Eukaryota</taxon>
        <taxon>Viridiplantae</taxon>
        <taxon>Streptophyta</taxon>
        <taxon>Embryophyta</taxon>
        <taxon>Tracheophyta</taxon>
        <taxon>Spermatophyta</taxon>
        <taxon>Magnoliopsida</taxon>
        <taxon>eudicotyledons</taxon>
        <taxon>Gunneridae</taxon>
        <taxon>Pentapetalae</taxon>
        <taxon>rosids</taxon>
        <taxon>fabids</taxon>
        <taxon>Fabales</taxon>
        <taxon>Fabaceae</taxon>
        <taxon>Papilionoideae</taxon>
        <taxon>50 kb inversion clade</taxon>
        <taxon>NPAAA clade</taxon>
        <taxon>Hologalegina</taxon>
        <taxon>IRL clade</taxon>
        <taxon>Trifolieae</taxon>
        <taxon>Trifolium</taxon>
    </lineage>
</organism>
<keyword evidence="1" id="KW-0472">Membrane</keyword>
<keyword evidence="2" id="KW-0732">Signal</keyword>
<dbReference type="Proteomes" id="UP000242715">
    <property type="component" value="Unassembled WGS sequence"/>
</dbReference>
<keyword evidence="1" id="KW-1133">Transmembrane helix</keyword>
<sequence length="139" mass="15709">MCFFVLLSRVVHLFAFGLFGFHLLEHRPEDLESSEEFFDLESLSYSSEDFFPAVAQLSDEEFLTAFSTQSEDHITPPEAALALPQESPPIEVKYFPWWTIITAAVNIGMFIIIMGVNNCPKHTIPTKACFPAVFGRFAL</sequence>
<reference evidence="4" key="1">
    <citation type="journal article" date="2017" name="Front. Plant Sci.">
        <title>Climate Clever Clovers: New Paradigm to Reduce the Environmental Footprint of Ruminants by Breeding Low Methanogenic Forages Utilizing Haplotype Variation.</title>
        <authorList>
            <person name="Kaur P."/>
            <person name="Appels R."/>
            <person name="Bayer P.E."/>
            <person name="Keeble-Gagnere G."/>
            <person name="Wang J."/>
            <person name="Hirakawa H."/>
            <person name="Shirasawa K."/>
            <person name="Vercoe P."/>
            <person name="Stefanova K."/>
            <person name="Durmic Z."/>
            <person name="Nichols P."/>
            <person name="Revell C."/>
            <person name="Isobe S.N."/>
            <person name="Edwards D."/>
            <person name="Erskine W."/>
        </authorList>
    </citation>
    <scope>NUCLEOTIDE SEQUENCE [LARGE SCALE GENOMIC DNA]</scope>
    <source>
        <strain evidence="4">cv. Daliak</strain>
    </source>
</reference>
<evidence type="ECO:0000313" key="4">
    <source>
        <dbReference type="Proteomes" id="UP000242715"/>
    </source>
</evidence>
<dbReference type="EMBL" id="DF973753">
    <property type="protein sequence ID" value="GAU39264.1"/>
    <property type="molecule type" value="Genomic_DNA"/>
</dbReference>
<evidence type="ECO:0008006" key="5">
    <source>
        <dbReference type="Google" id="ProtNLM"/>
    </source>
</evidence>
<evidence type="ECO:0000313" key="3">
    <source>
        <dbReference type="EMBL" id="GAU39264.1"/>
    </source>
</evidence>
<feature type="transmembrane region" description="Helical" evidence="1">
    <location>
        <begin position="95"/>
        <end position="116"/>
    </location>
</feature>
<proteinExistence type="predicted"/>
<evidence type="ECO:0000256" key="2">
    <source>
        <dbReference type="SAM" id="SignalP"/>
    </source>
</evidence>
<dbReference type="AlphaFoldDB" id="A0A2Z6N333"/>
<evidence type="ECO:0000256" key="1">
    <source>
        <dbReference type="SAM" id="Phobius"/>
    </source>
</evidence>
<name>A0A2Z6N333_TRISU</name>
<dbReference type="OrthoDB" id="10612292at2759"/>
<feature type="transmembrane region" description="Helical" evidence="1">
    <location>
        <begin position="6"/>
        <end position="24"/>
    </location>
</feature>
<feature type="chain" id="PRO_5016236463" description="Rhomboid-like protein" evidence="2">
    <location>
        <begin position="16"/>
        <end position="139"/>
    </location>
</feature>
<gene>
    <name evidence="3" type="ORF">TSUD_72030</name>
</gene>
<keyword evidence="4" id="KW-1185">Reference proteome</keyword>
<protein>
    <recommendedName>
        <fullName evidence="5">Rhomboid-like protein</fullName>
    </recommendedName>
</protein>